<evidence type="ECO:0000256" key="3">
    <source>
        <dbReference type="ARBA" id="ARBA00023163"/>
    </source>
</evidence>
<dbReference type="SUPFAM" id="SSF48498">
    <property type="entry name" value="Tetracyclin repressor-like, C-terminal domain"/>
    <property type="match status" value="1"/>
</dbReference>
<dbReference type="InterPro" id="IPR036271">
    <property type="entry name" value="Tet_transcr_reg_TetR-rel_C_sf"/>
</dbReference>
<dbReference type="PROSITE" id="PS50977">
    <property type="entry name" value="HTH_TETR_2"/>
    <property type="match status" value="1"/>
</dbReference>
<keyword evidence="3" id="KW-0804">Transcription</keyword>
<dbReference type="Pfam" id="PF16859">
    <property type="entry name" value="TetR_C_11"/>
    <property type="match status" value="1"/>
</dbReference>
<evidence type="ECO:0000313" key="7">
    <source>
        <dbReference type="Proteomes" id="UP001240447"/>
    </source>
</evidence>
<evidence type="ECO:0000259" key="5">
    <source>
        <dbReference type="PROSITE" id="PS50977"/>
    </source>
</evidence>
<proteinExistence type="predicted"/>
<dbReference type="InterPro" id="IPR011075">
    <property type="entry name" value="TetR_C"/>
</dbReference>
<dbReference type="SUPFAM" id="SSF46689">
    <property type="entry name" value="Homeodomain-like"/>
    <property type="match status" value="1"/>
</dbReference>
<organism evidence="6 7">
    <name type="scientific">Nocardioides massiliensis</name>
    <dbReference type="NCBI Taxonomy" id="1325935"/>
    <lineage>
        <taxon>Bacteria</taxon>
        <taxon>Bacillati</taxon>
        <taxon>Actinomycetota</taxon>
        <taxon>Actinomycetes</taxon>
        <taxon>Propionibacteriales</taxon>
        <taxon>Nocardioidaceae</taxon>
        <taxon>Nocardioides</taxon>
    </lineage>
</organism>
<dbReference type="Gene3D" id="1.10.357.10">
    <property type="entry name" value="Tetracycline Repressor, domain 2"/>
    <property type="match status" value="1"/>
</dbReference>
<reference evidence="6 7" key="1">
    <citation type="submission" date="2023-07" db="EMBL/GenBank/DDBJ databases">
        <title>Sequencing the genomes of 1000 actinobacteria strains.</title>
        <authorList>
            <person name="Klenk H.-P."/>
        </authorList>
    </citation>
    <scope>NUCLEOTIDE SEQUENCE [LARGE SCALE GENOMIC DNA]</scope>
    <source>
        <strain evidence="6 7">GD13</strain>
    </source>
</reference>
<evidence type="ECO:0000256" key="1">
    <source>
        <dbReference type="ARBA" id="ARBA00023015"/>
    </source>
</evidence>
<dbReference type="Gene3D" id="1.10.10.60">
    <property type="entry name" value="Homeodomain-like"/>
    <property type="match status" value="1"/>
</dbReference>
<gene>
    <name evidence="6" type="ORF">J2S59_001063</name>
</gene>
<dbReference type="PANTHER" id="PTHR30055:SF148">
    <property type="entry name" value="TETR-FAMILY TRANSCRIPTIONAL REGULATOR"/>
    <property type="match status" value="1"/>
</dbReference>
<sequence>MAEGGYAATTIEAIARRAGTTKPTLYRRYRSRVELVVEALVDRFGDDPTHDTGTLRGDLEDLQRHQVALFTDPVLGGAVAGLLEELRADGDSAEVFVSRFLAPRRAATALILARAAGRGEIEPCADSEWVCDLITGPLLMRALLPGLPPLDERVVEQSVRSALAALGRDGEP</sequence>
<keyword evidence="7" id="KW-1185">Reference proteome</keyword>
<keyword evidence="2 4" id="KW-0238">DNA-binding</keyword>
<dbReference type="InterPro" id="IPR001647">
    <property type="entry name" value="HTH_TetR"/>
</dbReference>
<name>A0ABT9NLG3_9ACTN</name>
<feature type="DNA-binding region" description="H-T-H motif" evidence="4">
    <location>
        <begin position="10"/>
        <end position="29"/>
    </location>
</feature>
<accession>A0ABT9NLG3</accession>
<dbReference type="InterPro" id="IPR050109">
    <property type="entry name" value="HTH-type_TetR-like_transc_reg"/>
</dbReference>
<comment type="caution">
    <text evidence="6">The sequence shown here is derived from an EMBL/GenBank/DDBJ whole genome shotgun (WGS) entry which is preliminary data.</text>
</comment>
<evidence type="ECO:0000313" key="6">
    <source>
        <dbReference type="EMBL" id="MDP9821254.1"/>
    </source>
</evidence>
<evidence type="ECO:0000256" key="4">
    <source>
        <dbReference type="PROSITE-ProRule" id="PRU00335"/>
    </source>
</evidence>
<dbReference type="PANTHER" id="PTHR30055">
    <property type="entry name" value="HTH-TYPE TRANSCRIPTIONAL REGULATOR RUTR"/>
    <property type="match status" value="1"/>
</dbReference>
<dbReference type="Proteomes" id="UP001240447">
    <property type="component" value="Unassembled WGS sequence"/>
</dbReference>
<evidence type="ECO:0000256" key="2">
    <source>
        <dbReference type="ARBA" id="ARBA00023125"/>
    </source>
</evidence>
<dbReference type="InterPro" id="IPR009057">
    <property type="entry name" value="Homeodomain-like_sf"/>
</dbReference>
<keyword evidence="1" id="KW-0805">Transcription regulation</keyword>
<feature type="domain" description="HTH tetR-type" evidence="5">
    <location>
        <begin position="1"/>
        <end position="47"/>
    </location>
</feature>
<protein>
    <submittedName>
        <fullName evidence="6">AcrR family transcriptional regulator</fullName>
    </submittedName>
</protein>
<dbReference type="Pfam" id="PF00440">
    <property type="entry name" value="TetR_N"/>
    <property type="match status" value="1"/>
</dbReference>
<dbReference type="EMBL" id="JAUSQM010000001">
    <property type="protein sequence ID" value="MDP9821254.1"/>
    <property type="molecule type" value="Genomic_DNA"/>
</dbReference>